<dbReference type="PANTHER" id="PTHR37947">
    <property type="entry name" value="BLL2462 PROTEIN"/>
    <property type="match status" value="1"/>
</dbReference>
<proteinExistence type="predicted"/>
<keyword evidence="1" id="KW-0472">Membrane</keyword>
<name>A0ABP8NRQ1_9BACT</name>
<dbReference type="EMBL" id="BAABFA010000024">
    <property type="protein sequence ID" value="GAA4470256.1"/>
    <property type="molecule type" value="Genomic_DNA"/>
</dbReference>
<keyword evidence="3" id="KW-1185">Reference proteome</keyword>
<dbReference type="SUPFAM" id="SSF53300">
    <property type="entry name" value="vWA-like"/>
    <property type="match status" value="1"/>
</dbReference>
<evidence type="ECO:0008006" key="4">
    <source>
        <dbReference type="Google" id="ProtNLM"/>
    </source>
</evidence>
<dbReference type="InterPro" id="IPR036465">
    <property type="entry name" value="vWFA_dom_sf"/>
</dbReference>
<evidence type="ECO:0000313" key="3">
    <source>
        <dbReference type="Proteomes" id="UP001500067"/>
    </source>
</evidence>
<organism evidence="2 3">
    <name type="scientific">Nemorincola caseinilytica</name>
    <dbReference type="NCBI Taxonomy" id="2054315"/>
    <lineage>
        <taxon>Bacteria</taxon>
        <taxon>Pseudomonadati</taxon>
        <taxon>Bacteroidota</taxon>
        <taxon>Chitinophagia</taxon>
        <taxon>Chitinophagales</taxon>
        <taxon>Chitinophagaceae</taxon>
        <taxon>Nemorincola</taxon>
    </lineage>
</organism>
<gene>
    <name evidence="2" type="ORF">GCM10023093_31200</name>
</gene>
<feature type="transmembrane region" description="Helical" evidence="1">
    <location>
        <begin position="33"/>
        <end position="52"/>
    </location>
</feature>
<sequence>MQLMYWLLAVTIALGAAFWVYKADRRRAVPLPWLTALLRGLVILSALLLVLVPDVVVTKHTTERPVIFLLQDNSVSAGIALGKDSATYRNNVTSLIQKLGDNYRVVQCGFGDQVREDSLFTYDRQGTDIASALDHAEEHYGTGQTGAVILVTDGRFNMGANPMYRQTAYQGAMYTVALGDSTREKDIRISRTYANRTAALNSSFEIRADIIAELCKGYSENVNLKEGNETIGSTAIPVNGDRFDRSVSFSVKADKAGLHHYTLSLPEAAGEQNTTNNRRDIFVEVTNETKKILIAAAAPHPDVNALKDALASAGTYEVKLCGADDMPASLEAYDALILHGLPSVRHRVANAVTASRKPFWIILSQQTDIAAVNQLKELTHTGITQAPGRDAVLSLSSSFNAFTLPQRIAVIADKMPPLTVYAGNVQAAPGSNVLFTQRTAAGTLPAWVMQQSAVPTAILTGEGIWRWRMYEYKNFDGHDVIDECIRQTVAFLCANNNERQFDVAMPKRVWSDQEPVSLTARLLNANNEQVNTADVQLTLTDSAGRKQQYTMERSGTGYSLNTGIHAGGRYSYMARTSYNGKELTAAGSFVVESIPLELMATGADYGMLYNLAHEHNGTFVTANNVAALYDSIVANNNIKPVILTNSESVPLIDRKWYFIIILALAVAEWLLRKYWLAQ</sequence>
<accession>A0ABP8NRQ1</accession>
<evidence type="ECO:0000256" key="1">
    <source>
        <dbReference type="SAM" id="Phobius"/>
    </source>
</evidence>
<dbReference type="RefSeq" id="WP_345085381.1">
    <property type="nucleotide sequence ID" value="NZ_BAABFA010000024.1"/>
</dbReference>
<comment type="caution">
    <text evidence="2">The sequence shown here is derived from an EMBL/GenBank/DDBJ whole genome shotgun (WGS) entry which is preliminary data.</text>
</comment>
<dbReference type="Gene3D" id="3.40.50.410">
    <property type="entry name" value="von Willebrand factor, type A domain"/>
    <property type="match status" value="1"/>
</dbReference>
<evidence type="ECO:0000313" key="2">
    <source>
        <dbReference type="EMBL" id="GAA4470256.1"/>
    </source>
</evidence>
<feature type="transmembrane region" description="Helical" evidence="1">
    <location>
        <begin position="6"/>
        <end position="21"/>
    </location>
</feature>
<keyword evidence="1" id="KW-0812">Transmembrane</keyword>
<protein>
    <recommendedName>
        <fullName evidence="4">VWA domain-containing protein</fullName>
    </recommendedName>
</protein>
<keyword evidence="1" id="KW-1133">Transmembrane helix</keyword>
<reference evidence="3" key="1">
    <citation type="journal article" date="2019" name="Int. J. Syst. Evol. Microbiol.">
        <title>The Global Catalogue of Microorganisms (GCM) 10K type strain sequencing project: providing services to taxonomists for standard genome sequencing and annotation.</title>
        <authorList>
            <consortium name="The Broad Institute Genomics Platform"/>
            <consortium name="The Broad Institute Genome Sequencing Center for Infectious Disease"/>
            <person name="Wu L."/>
            <person name="Ma J."/>
        </authorList>
    </citation>
    <scope>NUCLEOTIDE SEQUENCE [LARGE SCALE GENOMIC DNA]</scope>
    <source>
        <strain evidence="3">JCM 32105</strain>
    </source>
</reference>
<dbReference type="PANTHER" id="PTHR37947:SF1">
    <property type="entry name" value="BLL2462 PROTEIN"/>
    <property type="match status" value="1"/>
</dbReference>
<dbReference type="Proteomes" id="UP001500067">
    <property type="component" value="Unassembled WGS sequence"/>
</dbReference>